<keyword evidence="3" id="KW-0804">Transcription</keyword>
<dbReference type="PANTHER" id="PTHR30055:SF234">
    <property type="entry name" value="HTH-TYPE TRANSCRIPTIONAL REGULATOR BETI"/>
    <property type="match status" value="1"/>
</dbReference>
<keyword evidence="2 4" id="KW-0238">DNA-binding</keyword>
<evidence type="ECO:0000256" key="1">
    <source>
        <dbReference type="ARBA" id="ARBA00023015"/>
    </source>
</evidence>
<feature type="DNA-binding region" description="H-T-H motif" evidence="4">
    <location>
        <begin position="33"/>
        <end position="52"/>
    </location>
</feature>
<dbReference type="EMBL" id="JAPNTZ010000003">
    <property type="protein sequence ID" value="MCY1138228.1"/>
    <property type="molecule type" value="Genomic_DNA"/>
</dbReference>
<dbReference type="InterPro" id="IPR001647">
    <property type="entry name" value="HTH_TetR"/>
</dbReference>
<evidence type="ECO:0000313" key="6">
    <source>
        <dbReference type="EMBL" id="MCY1138228.1"/>
    </source>
</evidence>
<dbReference type="PROSITE" id="PS50977">
    <property type="entry name" value="HTH_TETR_2"/>
    <property type="match status" value="1"/>
</dbReference>
<dbReference type="SUPFAM" id="SSF46689">
    <property type="entry name" value="Homeodomain-like"/>
    <property type="match status" value="1"/>
</dbReference>
<evidence type="ECO:0000313" key="7">
    <source>
        <dbReference type="Proteomes" id="UP001151002"/>
    </source>
</evidence>
<name>A0ABT4AVG8_9ACTN</name>
<dbReference type="InterPro" id="IPR036271">
    <property type="entry name" value="Tet_transcr_reg_TetR-rel_C_sf"/>
</dbReference>
<dbReference type="Gene3D" id="1.10.357.10">
    <property type="entry name" value="Tetracycline Repressor, domain 2"/>
    <property type="match status" value="1"/>
</dbReference>
<dbReference type="PANTHER" id="PTHR30055">
    <property type="entry name" value="HTH-TYPE TRANSCRIPTIONAL REGULATOR RUTR"/>
    <property type="match status" value="1"/>
</dbReference>
<dbReference type="InterPro" id="IPR049445">
    <property type="entry name" value="TetR_SbtR-like_C"/>
</dbReference>
<dbReference type="SUPFAM" id="SSF48498">
    <property type="entry name" value="Tetracyclin repressor-like, C-terminal domain"/>
    <property type="match status" value="1"/>
</dbReference>
<dbReference type="RefSeq" id="WP_267562203.1">
    <property type="nucleotide sequence ID" value="NZ_JAPNTZ010000003.1"/>
</dbReference>
<evidence type="ECO:0000256" key="2">
    <source>
        <dbReference type="ARBA" id="ARBA00023125"/>
    </source>
</evidence>
<proteinExistence type="predicted"/>
<keyword evidence="7" id="KW-1185">Reference proteome</keyword>
<evidence type="ECO:0000256" key="4">
    <source>
        <dbReference type="PROSITE-ProRule" id="PRU00335"/>
    </source>
</evidence>
<dbReference type="PRINTS" id="PR00455">
    <property type="entry name" value="HTHTETR"/>
</dbReference>
<sequence length="192" mass="20479">MTARAPRADALRNRSRVLAAAEQVFVARGTAVSTEAVARAAGVGIGTVFRHFPTKAALIEAVFRERLRRFGEEADQLVGAEDPGEAIWVFLGRVAEVAAGKQDWADAFAATNLRDALTPAREQLPRALGSLLSRAQEQGAIRSDVTVAELVALMLAVSRVPELDAEGAALRARVLAIVFDGLRPQQGGLRSQ</sequence>
<gene>
    <name evidence="6" type="ORF">OWR29_09480</name>
</gene>
<feature type="domain" description="HTH tetR-type" evidence="5">
    <location>
        <begin position="11"/>
        <end position="70"/>
    </location>
</feature>
<comment type="caution">
    <text evidence="6">The sequence shown here is derived from an EMBL/GenBank/DDBJ whole genome shotgun (WGS) entry which is preliminary data.</text>
</comment>
<dbReference type="Pfam" id="PF00440">
    <property type="entry name" value="TetR_N"/>
    <property type="match status" value="1"/>
</dbReference>
<keyword evidence="1" id="KW-0805">Transcription regulation</keyword>
<dbReference type="Proteomes" id="UP001151002">
    <property type="component" value="Unassembled WGS sequence"/>
</dbReference>
<accession>A0ABT4AVG8</accession>
<reference evidence="6" key="1">
    <citation type="submission" date="2022-11" db="EMBL/GenBank/DDBJ databases">
        <authorList>
            <person name="Somphong A."/>
            <person name="Phongsopitanun W."/>
        </authorList>
    </citation>
    <scope>NUCLEOTIDE SEQUENCE</scope>
    <source>
        <strain evidence="6">Pm04-4</strain>
    </source>
</reference>
<organism evidence="6 7">
    <name type="scientific">Paractinoplanes pyxinae</name>
    <dbReference type="NCBI Taxonomy" id="2997416"/>
    <lineage>
        <taxon>Bacteria</taxon>
        <taxon>Bacillati</taxon>
        <taxon>Actinomycetota</taxon>
        <taxon>Actinomycetes</taxon>
        <taxon>Micromonosporales</taxon>
        <taxon>Micromonosporaceae</taxon>
        <taxon>Paractinoplanes</taxon>
    </lineage>
</organism>
<evidence type="ECO:0000256" key="3">
    <source>
        <dbReference type="ARBA" id="ARBA00023163"/>
    </source>
</evidence>
<dbReference type="InterPro" id="IPR009057">
    <property type="entry name" value="Homeodomain-like_sf"/>
</dbReference>
<dbReference type="Pfam" id="PF21597">
    <property type="entry name" value="TetR_C_43"/>
    <property type="match status" value="1"/>
</dbReference>
<dbReference type="InterPro" id="IPR050109">
    <property type="entry name" value="HTH-type_TetR-like_transc_reg"/>
</dbReference>
<protein>
    <submittedName>
        <fullName evidence="6">Helix-turn-helix domain containing protein</fullName>
    </submittedName>
</protein>
<evidence type="ECO:0000259" key="5">
    <source>
        <dbReference type="PROSITE" id="PS50977"/>
    </source>
</evidence>